<dbReference type="InterPro" id="IPR008978">
    <property type="entry name" value="HSP20-like_chaperone"/>
</dbReference>
<comment type="similarity">
    <text evidence="1 2">Belongs to the small heat shock protein (HSP20) family.</text>
</comment>
<accession>A0ABQ2MBS3</accession>
<keyword evidence="5" id="KW-1185">Reference proteome</keyword>
<dbReference type="Pfam" id="PF00011">
    <property type="entry name" value="HSP20"/>
    <property type="match status" value="1"/>
</dbReference>
<dbReference type="InterPro" id="IPR031107">
    <property type="entry name" value="Small_HSP"/>
</dbReference>
<feature type="domain" description="SHSP" evidence="3">
    <location>
        <begin position="21"/>
        <end position="132"/>
    </location>
</feature>
<organism evidence="4 5">
    <name type="scientific">Citricoccus zhacaiensis</name>
    <dbReference type="NCBI Taxonomy" id="489142"/>
    <lineage>
        <taxon>Bacteria</taxon>
        <taxon>Bacillati</taxon>
        <taxon>Actinomycetota</taxon>
        <taxon>Actinomycetes</taxon>
        <taxon>Micrococcales</taxon>
        <taxon>Micrococcaceae</taxon>
        <taxon>Citricoccus</taxon>
    </lineage>
</organism>
<reference evidence="5" key="1">
    <citation type="journal article" date="2019" name="Int. J. Syst. Evol. Microbiol.">
        <title>The Global Catalogue of Microorganisms (GCM) 10K type strain sequencing project: providing services to taxonomists for standard genome sequencing and annotation.</title>
        <authorList>
            <consortium name="The Broad Institute Genomics Platform"/>
            <consortium name="The Broad Institute Genome Sequencing Center for Infectious Disease"/>
            <person name="Wu L."/>
            <person name="Ma J."/>
        </authorList>
    </citation>
    <scope>NUCLEOTIDE SEQUENCE [LARGE SCALE GENOMIC DNA]</scope>
    <source>
        <strain evidence="5">CGMCC 1.7064</strain>
    </source>
</reference>
<dbReference type="Gene3D" id="2.60.40.790">
    <property type="match status" value="1"/>
</dbReference>
<comment type="caution">
    <text evidence="4">The sequence shown here is derived from an EMBL/GenBank/DDBJ whole genome shotgun (WGS) entry which is preliminary data.</text>
</comment>
<dbReference type="RefSeq" id="WP_188807095.1">
    <property type="nucleotide sequence ID" value="NZ_BAAAOU010000014.1"/>
</dbReference>
<protein>
    <submittedName>
        <fullName evidence="4">18 kDa antigen</fullName>
    </submittedName>
</protein>
<name>A0ABQ2MBS3_9MICC</name>
<dbReference type="Proteomes" id="UP000642509">
    <property type="component" value="Unassembled WGS sequence"/>
</dbReference>
<dbReference type="CDD" id="cd06464">
    <property type="entry name" value="ACD_sHsps-like"/>
    <property type="match status" value="1"/>
</dbReference>
<evidence type="ECO:0000259" key="3">
    <source>
        <dbReference type="PROSITE" id="PS01031"/>
    </source>
</evidence>
<dbReference type="InterPro" id="IPR002068">
    <property type="entry name" value="A-crystallin/Hsp20_dom"/>
</dbReference>
<dbReference type="PANTHER" id="PTHR11527">
    <property type="entry name" value="HEAT-SHOCK PROTEIN 20 FAMILY MEMBER"/>
    <property type="match status" value="1"/>
</dbReference>
<dbReference type="PROSITE" id="PS01031">
    <property type="entry name" value="SHSP"/>
    <property type="match status" value="1"/>
</dbReference>
<evidence type="ECO:0000313" key="4">
    <source>
        <dbReference type="EMBL" id="GGO49474.1"/>
    </source>
</evidence>
<sequence length="143" mass="15583">MLMRTDPFRELDRLAEQVLGTRSRPAAMPLEAWREGDQFVIAFDLPGVEADSIDLGIEGNALTVRAERSPRAPEGAEMLASEQPRGVFSRQVVLGEQLDTGAITAGYESGVLTVRIPVAEHAKPRRIQVEATGDQRQLVESGS</sequence>
<evidence type="ECO:0000256" key="1">
    <source>
        <dbReference type="PROSITE-ProRule" id="PRU00285"/>
    </source>
</evidence>
<evidence type="ECO:0000256" key="2">
    <source>
        <dbReference type="RuleBase" id="RU003616"/>
    </source>
</evidence>
<dbReference type="EMBL" id="BMLQ01000012">
    <property type="protein sequence ID" value="GGO49474.1"/>
    <property type="molecule type" value="Genomic_DNA"/>
</dbReference>
<evidence type="ECO:0000313" key="5">
    <source>
        <dbReference type="Proteomes" id="UP000642509"/>
    </source>
</evidence>
<gene>
    <name evidence="4" type="primary">hsp18</name>
    <name evidence="4" type="ORF">GCM10010977_31440</name>
</gene>
<proteinExistence type="inferred from homology"/>
<dbReference type="SUPFAM" id="SSF49764">
    <property type="entry name" value="HSP20-like chaperones"/>
    <property type="match status" value="1"/>
</dbReference>